<dbReference type="GeneID" id="78152302"/>
<proteinExistence type="predicted"/>
<dbReference type="KEGG" id="hty:BN2458_PEG0256"/>
<name>A0A099UAE7_9HELI</name>
<evidence type="ECO:0000313" key="2">
    <source>
        <dbReference type="EMBL" id="CUU39143.1"/>
    </source>
</evidence>
<protein>
    <submittedName>
        <fullName evidence="2">Uncharacterized protein</fullName>
    </submittedName>
</protein>
<dbReference type="AlphaFoldDB" id="A0A099UAE7"/>
<gene>
    <name evidence="2" type="ORF">BN2458_PEG0256</name>
</gene>
<accession>A0A099UAE7</accession>
<keyword evidence="1" id="KW-0175">Coiled coil</keyword>
<sequence length="307" mass="35450">MTKLRQDFEIIETELEQVERQVCTEQDCVKIFRLQIDEGLDEALKGLEDLKAQLPKEQNVALFDQCTENALNAIVGHFGLGAVVLNAKDGGNVHTTHNVRKGIYANDTERQRYENRGEYDSDKYHQDSAYKEINKRQSALKKEGKLTDYMTGKKIKPNDNTDLDHIVAAKTIHDDPARVLAEVDGTKLANTESNLKMTDSTLNRSKKDKSAQEFLQRRDENIAKLEALEAKRGYLTESEQNEMNKLQKQKEIDDEKLSKEYGDSKKQIDKKVDKAYLWKLQALQRSSKDRLKRCKKYSDTLCYWYGF</sequence>
<feature type="coiled-coil region" evidence="1">
    <location>
        <begin position="211"/>
        <end position="256"/>
    </location>
</feature>
<evidence type="ECO:0000313" key="3">
    <source>
        <dbReference type="Proteomes" id="UP000064525"/>
    </source>
</evidence>
<dbReference type="EMBL" id="LN907858">
    <property type="protein sequence ID" value="CUU39143.1"/>
    <property type="molecule type" value="Genomic_DNA"/>
</dbReference>
<reference evidence="3" key="1">
    <citation type="submission" date="2015-11" db="EMBL/GenBank/DDBJ databases">
        <authorList>
            <person name="Anvar S.Y."/>
        </authorList>
    </citation>
    <scope>NUCLEOTIDE SEQUENCE [LARGE SCALE GENOMIC DNA]</scope>
</reference>
<organism evidence="2 3">
    <name type="scientific">Helicobacter typhlonius</name>
    <dbReference type="NCBI Taxonomy" id="76936"/>
    <lineage>
        <taxon>Bacteria</taxon>
        <taxon>Pseudomonadati</taxon>
        <taxon>Campylobacterota</taxon>
        <taxon>Epsilonproteobacteria</taxon>
        <taxon>Campylobacterales</taxon>
        <taxon>Helicobacteraceae</taxon>
        <taxon>Helicobacter</taxon>
    </lineage>
</organism>
<dbReference type="PATRIC" id="fig|76936.10.peg.248"/>
<dbReference type="RefSeq" id="WP_034343860.1">
    <property type="nucleotide sequence ID" value="NZ_CAOMJD010000023.1"/>
</dbReference>
<dbReference type="Proteomes" id="UP000064525">
    <property type="component" value="Chromosome I"/>
</dbReference>
<evidence type="ECO:0000256" key="1">
    <source>
        <dbReference type="SAM" id="Coils"/>
    </source>
</evidence>